<dbReference type="RefSeq" id="WP_071166616.1">
    <property type="nucleotide sequence ID" value="NZ_CP017781.1"/>
</dbReference>
<keyword evidence="11" id="KW-1185">Reference proteome</keyword>
<comment type="subcellular location">
    <subcellularLocation>
        <location evidence="1">Membrane</location>
    </subcellularLocation>
    <subcellularLocation>
        <location evidence="2">Secreted</location>
    </subcellularLocation>
</comment>
<dbReference type="KEGG" id="rhp:LPB142_12815"/>
<protein>
    <recommendedName>
        <fullName evidence="9">Hedgehog/Intein (Hint) domain-containing protein</fullName>
    </recommendedName>
</protein>
<dbReference type="PANTHER" id="PTHR38340:SF1">
    <property type="entry name" value="S-LAYER PROTEIN"/>
    <property type="match status" value="1"/>
</dbReference>
<proteinExistence type="predicted"/>
<dbReference type="InterPro" id="IPR018511">
    <property type="entry name" value="Hemolysin-typ_Ca-bd_CS"/>
</dbReference>
<dbReference type="PRINTS" id="PR01488">
    <property type="entry name" value="RTXTOXINA"/>
</dbReference>
<dbReference type="InterPro" id="IPR036844">
    <property type="entry name" value="Hint_dom_sf"/>
</dbReference>
<dbReference type="GO" id="GO:0090729">
    <property type="term" value="F:toxin activity"/>
    <property type="evidence" value="ECO:0007669"/>
    <property type="project" value="UniProtKB-KW"/>
</dbReference>
<dbReference type="EMBL" id="CP017781">
    <property type="protein sequence ID" value="AOZ70090.1"/>
    <property type="molecule type" value="Genomic_DNA"/>
</dbReference>
<dbReference type="AlphaFoldDB" id="A0A1D9ME89"/>
<evidence type="ECO:0000256" key="2">
    <source>
        <dbReference type="ARBA" id="ARBA00004613"/>
    </source>
</evidence>
<reference evidence="10 11" key="1">
    <citation type="submission" date="2016-10" db="EMBL/GenBank/DDBJ databases">
        <title>Rhodobacter sp. LPB0142, isolated from sea water.</title>
        <authorList>
            <person name="Kim E."/>
            <person name="Yi H."/>
        </authorList>
    </citation>
    <scope>NUCLEOTIDE SEQUENCE [LARGE SCALE GENOMIC DNA]</scope>
    <source>
        <strain evidence="10 11">LPB0142</strain>
    </source>
</reference>
<dbReference type="Gene3D" id="2.150.10.10">
    <property type="entry name" value="Serralysin-like metalloprotease, C-terminal"/>
    <property type="match status" value="7"/>
</dbReference>
<keyword evidence="6" id="KW-0843">Virulence</keyword>
<evidence type="ECO:0000256" key="6">
    <source>
        <dbReference type="ARBA" id="ARBA00023026"/>
    </source>
</evidence>
<evidence type="ECO:0000256" key="7">
    <source>
        <dbReference type="ARBA" id="ARBA00023136"/>
    </source>
</evidence>
<organism evidence="10 11">
    <name type="scientific">Rhodobacter xanthinilyticus</name>
    <dbReference type="NCBI Taxonomy" id="1850250"/>
    <lineage>
        <taxon>Bacteria</taxon>
        <taxon>Pseudomonadati</taxon>
        <taxon>Pseudomonadota</taxon>
        <taxon>Alphaproteobacteria</taxon>
        <taxon>Rhodobacterales</taxon>
        <taxon>Rhodobacter group</taxon>
        <taxon>Rhodobacter</taxon>
    </lineage>
</organism>
<evidence type="ECO:0000256" key="4">
    <source>
        <dbReference type="ARBA" id="ARBA00022656"/>
    </source>
</evidence>
<feature type="domain" description="Hedgehog/Intein (Hint)" evidence="9">
    <location>
        <begin position="1009"/>
        <end position="1147"/>
    </location>
</feature>
<evidence type="ECO:0000313" key="10">
    <source>
        <dbReference type="EMBL" id="AOZ70090.1"/>
    </source>
</evidence>
<dbReference type="InterPro" id="IPR003995">
    <property type="entry name" value="RTX_toxin_determinant-A"/>
</dbReference>
<gene>
    <name evidence="10" type="ORF">LPB142_12815</name>
</gene>
<dbReference type="PANTHER" id="PTHR38340">
    <property type="entry name" value="S-LAYER PROTEIN"/>
    <property type="match status" value="1"/>
</dbReference>
<keyword evidence="7" id="KW-0472">Membrane</keyword>
<dbReference type="InterPro" id="IPR028992">
    <property type="entry name" value="Hedgehog/Intein_dom"/>
</dbReference>
<keyword evidence="4" id="KW-0800">Toxin</keyword>
<dbReference type="InterPro" id="IPR011049">
    <property type="entry name" value="Serralysin-like_metalloprot_C"/>
</dbReference>
<dbReference type="InterPro" id="IPR001343">
    <property type="entry name" value="Hemolysn_Ca-bd"/>
</dbReference>
<feature type="region of interest" description="Disordered" evidence="8">
    <location>
        <begin position="809"/>
        <end position="833"/>
    </location>
</feature>
<dbReference type="PROSITE" id="PS00330">
    <property type="entry name" value="HEMOLYSIN_CALCIUM"/>
    <property type="match status" value="12"/>
</dbReference>
<dbReference type="STRING" id="1850250.LPB142_12815"/>
<dbReference type="GO" id="GO:0016020">
    <property type="term" value="C:membrane"/>
    <property type="evidence" value="ECO:0007669"/>
    <property type="project" value="UniProtKB-SubCell"/>
</dbReference>
<evidence type="ECO:0000256" key="8">
    <source>
        <dbReference type="SAM" id="MobiDB-lite"/>
    </source>
</evidence>
<evidence type="ECO:0000256" key="1">
    <source>
        <dbReference type="ARBA" id="ARBA00004370"/>
    </source>
</evidence>
<dbReference type="Pfam" id="PF13403">
    <property type="entry name" value="Hint_2"/>
    <property type="match status" value="1"/>
</dbReference>
<dbReference type="InterPro" id="IPR050557">
    <property type="entry name" value="RTX_toxin/Mannuronan_C5-epim"/>
</dbReference>
<name>A0A1D9ME89_9RHOB</name>
<dbReference type="SUPFAM" id="SSF51120">
    <property type="entry name" value="beta-Roll"/>
    <property type="match status" value="6"/>
</dbReference>
<accession>A0A1D9ME89</accession>
<dbReference type="PRINTS" id="PR00313">
    <property type="entry name" value="CABNDNGRPT"/>
</dbReference>
<dbReference type="Proteomes" id="UP000176562">
    <property type="component" value="Chromosome"/>
</dbReference>
<dbReference type="SUPFAM" id="SSF51294">
    <property type="entry name" value="Hedgehog/intein (Hint) domain"/>
    <property type="match status" value="1"/>
</dbReference>
<evidence type="ECO:0000313" key="11">
    <source>
        <dbReference type="Proteomes" id="UP000176562"/>
    </source>
</evidence>
<sequence length="1235" mass="123226">MATYNLTGYWGGDLLIAGGGSTLNVGTQFMLDPTWDATVDVRHFNFTDDDSSIAGDALFNELGDDSNQSLVVTDALGTTLYSGRAYIESAVDFTAPDGSTITMYILEIGGTVVGEITTQPLIPGVTYQVTQTADVNSLNQPAYTTIAAATFDPDLANTIRGGIYADSILAGAGNDSIDAGAGADYISGGDGNDTIIFGSGGATSTVGDTVYGGAGDDVIDDFSGSSYSYNAVLYGEAGNDSIWSGDGNDYVDGGADNDSISGENGNDTLLGGTGNDWISGGAGNDSISGGDGADTIYGGDGADTINGDAGNDQIYGEAGTDLIYGGAGTDIILGGMDNDTIYGGDGVDYLAGNIGTDVLYGDADGDHFYFEDGWGADTVYGGLTVTTGTDEDWLDFTYVTASGVTVTFTDWEDGTASGNGSTVVFDNIEAVLGSAQADSITAAADGSGLWLDGAAGNDTITGGSGDDTIYGGAGADTVWAGAGNDLIYGGDGNDTLQGAAGNDTLSGGAGTNQLHGGDDRDTFLLDTLSGASSIYGGEGGSDWDTIELSNSTGAATVTWTGFESGTITLAGGATTSFWEIEQVNGTTYADSFNAASAGSAVSITADGGNDTVVGSAYADTILGEAGNDSLSGGAGADSILGGDGLDTISGGTGNDYLDGGADKDLFVVQDGFGTDTIFGGSGAGTTQDDDSIDLAALSSGVTVVFTGDEAGTVTNGANTITFTDIESIEGTNYADLINATADTSGVYLGGDIGNDTILGGSGADTIEGGADSDSLDGGAGADWIDGGSGNDTIAGGLGNDTILAGSGANSISGGDGDDSITGSTTNGNDTLSGDAGNDTIAAGAGNNLIDGGTGNDSITAGAGADTVTGGAGADTIDGGDGNDSIAGGAENDSLIAGLGNDTLIGGTGNDTLSGGAGADHFVLADLDGDDLILDFDMTDSGAGFTTDQIDVSDLTDALGNPVNVWDVSVSDDGTGNAVLSFPGGESLTLIGVAPAQIASTGTLHAMGIPCFVTGTRIATPRGEIEVELLRPGDLVSCRDGPPLPVLWAGTRRVSAAEMTISPRLRPIELRAGALGNARALRVSAQHGLWLPVGAGGALGRAAHLADTRWGGARWMRGARGCTYHHILLPRHALIRAEGLWAESFWPGRDAIAALSPAARFGLIRALPRLAGAVFGATSPETLYGPRACAVLQRKQIDHAACANWSRIARQMTHFDGFVTETVGASRPGKKAGFAG</sequence>
<evidence type="ECO:0000259" key="9">
    <source>
        <dbReference type="Pfam" id="PF13403"/>
    </source>
</evidence>
<dbReference type="GO" id="GO:0005576">
    <property type="term" value="C:extracellular region"/>
    <property type="evidence" value="ECO:0007669"/>
    <property type="project" value="UniProtKB-SubCell"/>
</dbReference>
<evidence type="ECO:0000256" key="3">
    <source>
        <dbReference type="ARBA" id="ARBA00022525"/>
    </source>
</evidence>
<evidence type="ECO:0000256" key="5">
    <source>
        <dbReference type="ARBA" id="ARBA00022737"/>
    </source>
</evidence>
<dbReference type="GO" id="GO:0005509">
    <property type="term" value="F:calcium ion binding"/>
    <property type="evidence" value="ECO:0007669"/>
    <property type="project" value="InterPro"/>
</dbReference>
<dbReference type="Pfam" id="PF00353">
    <property type="entry name" value="HemolysinCabind"/>
    <property type="match status" value="14"/>
</dbReference>
<keyword evidence="5" id="KW-0677">Repeat</keyword>
<keyword evidence="3" id="KW-0964">Secreted</keyword>